<evidence type="ECO:0000256" key="1">
    <source>
        <dbReference type="SAM" id="MobiDB-lite"/>
    </source>
</evidence>
<dbReference type="Proteomes" id="UP000249390">
    <property type="component" value="Unassembled WGS sequence"/>
</dbReference>
<accession>A0A328DJV4</accession>
<dbReference type="EMBL" id="NQVE01000142">
    <property type="protein sequence ID" value="RAL44898.1"/>
    <property type="molecule type" value="Genomic_DNA"/>
</dbReference>
<organism evidence="2 3">
    <name type="scientific">Cuscuta australis</name>
    <dbReference type="NCBI Taxonomy" id="267555"/>
    <lineage>
        <taxon>Eukaryota</taxon>
        <taxon>Viridiplantae</taxon>
        <taxon>Streptophyta</taxon>
        <taxon>Embryophyta</taxon>
        <taxon>Tracheophyta</taxon>
        <taxon>Spermatophyta</taxon>
        <taxon>Magnoliopsida</taxon>
        <taxon>eudicotyledons</taxon>
        <taxon>Gunneridae</taxon>
        <taxon>Pentapetalae</taxon>
        <taxon>asterids</taxon>
        <taxon>lamiids</taxon>
        <taxon>Solanales</taxon>
        <taxon>Convolvulaceae</taxon>
        <taxon>Cuscuteae</taxon>
        <taxon>Cuscuta</taxon>
        <taxon>Cuscuta subgen. Grammica</taxon>
        <taxon>Cuscuta sect. Cleistogrammica</taxon>
    </lineage>
</organism>
<feature type="region of interest" description="Disordered" evidence="1">
    <location>
        <begin position="107"/>
        <end position="158"/>
    </location>
</feature>
<protein>
    <submittedName>
        <fullName evidence="2">Uncharacterized protein</fullName>
    </submittedName>
</protein>
<proteinExistence type="predicted"/>
<gene>
    <name evidence="2" type="ORF">DM860_003657</name>
</gene>
<name>A0A328DJV4_9ASTE</name>
<dbReference type="PANTHER" id="PTHR31903:SF6">
    <property type="entry name" value="F12F1.11-RELATED"/>
    <property type="match status" value="1"/>
</dbReference>
<reference evidence="2 3" key="1">
    <citation type="submission" date="2018-06" db="EMBL/GenBank/DDBJ databases">
        <title>The Genome of Cuscuta australis (Dodder) Provides Insight into the Evolution of Plant Parasitism.</title>
        <authorList>
            <person name="Liu H."/>
        </authorList>
    </citation>
    <scope>NUCLEOTIDE SEQUENCE [LARGE SCALE GENOMIC DNA]</scope>
    <source>
        <strain evidence="3">cv. Yunnan</strain>
        <tissue evidence="2">Vines</tissue>
    </source>
</reference>
<dbReference type="PANTHER" id="PTHR31903">
    <property type="entry name" value="F12F1.11-RELATED"/>
    <property type="match status" value="1"/>
</dbReference>
<evidence type="ECO:0000313" key="2">
    <source>
        <dbReference type="EMBL" id="RAL44898.1"/>
    </source>
</evidence>
<keyword evidence="3" id="KW-1185">Reference proteome</keyword>
<evidence type="ECO:0000313" key="3">
    <source>
        <dbReference type="Proteomes" id="UP000249390"/>
    </source>
</evidence>
<dbReference type="AlphaFoldDB" id="A0A328DJV4"/>
<comment type="caution">
    <text evidence="2">The sequence shown here is derived from an EMBL/GenBank/DDBJ whole genome shotgun (WGS) entry which is preliminary data.</text>
</comment>
<sequence>MKKPHRKPTVHPTPPLSDKLAFLPAAILAISASLSKDEQEALAYLLSCPSGNFNKKSPAAACGGGADHPPFFGCYCFNCYMSYWARWDSSPNRHLIHQAIDAYEDGLQRKNEKNRGGKKKGGNRDSCGSFSNNESGEDPGAANPAEESAGGGGAGDGCGEERGAVRSFVSFLGEKIRNVWN</sequence>